<name>A0A1G7E380_RHOCA</name>
<dbReference type="SUPFAM" id="SSF54637">
    <property type="entry name" value="Thioesterase/thiol ester dehydrase-isomerase"/>
    <property type="match status" value="1"/>
</dbReference>
<dbReference type="InterPro" id="IPR051490">
    <property type="entry name" value="THEM6_lcsJ_thioesterase"/>
</dbReference>
<accession>A0A1G7E380</accession>
<organism evidence="1 2">
    <name type="scientific">Rhodobacter capsulatus</name>
    <name type="common">Rhodopseudomonas capsulata</name>
    <dbReference type="NCBI Taxonomy" id="1061"/>
    <lineage>
        <taxon>Bacteria</taxon>
        <taxon>Pseudomonadati</taxon>
        <taxon>Pseudomonadota</taxon>
        <taxon>Alphaproteobacteria</taxon>
        <taxon>Rhodobacterales</taxon>
        <taxon>Rhodobacter group</taxon>
        <taxon>Rhodobacter</taxon>
    </lineage>
</organism>
<proteinExistence type="predicted"/>
<reference evidence="1 2" key="1">
    <citation type="submission" date="2016-10" db="EMBL/GenBank/DDBJ databases">
        <authorList>
            <person name="de Groot N.N."/>
        </authorList>
    </citation>
    <scope>NUCLEOTIDE SEQUENCE [LARGE SCALE GENOMIC DNA]</scope>
    <source>
        <strain evidence="2">DSM 938 / 37b4</strain>
    </source>
</reference>
<protein>
    <submittedName>
        <fullName evidence="1">Thioesterase-like superfamily protein</fullName>
    </submittedName>
</protein>
<dbReference type="Pfam" id="PF13279">
    <property type="entry name" value="4HBT_2"/>
    <property type="match status" value="1"/>
</dbReference>
<dbReference type="PANTHER" id="PTHR12475">
    <property type="match status" value="1"/>
</dbReference>
<evidence type="ECO:0000313" key="2">
    <source>
        <dbReference type="Proteomes" id="UP000183812"/>
    </source>
</evidence>
<dbReference type="EMBL" id="FNAY01000002">
    <property type="protein sequence ID" value="SDE58168.1"/>
    <property type="molecule type" value="Genomic_DNA"/>
</dbReference>
<dbReference type="OrthoDB" id="3727779at2"/>
<dbReference type="InterPro" id="IPR029069">
    <property type="entry name" value="HotDog_dom_sf"/>
</dbReference>
<dbReference type="CDD" id="cd00586">
    <property type="entry name" value="4HBT"/>
    <property type="match status" value="1"/>
</dbReference>
<evidence type="ECO:0000313" key="1">
    <source>
        <dbReference type="EMBL" id="SDE58168.1"/>
    </source>
</evidence>
<sequence>MYPIIRMGKAILSSRGERIDILDPISTFHRAWPWDIDPWQDLNNGRIVTLFDLGRIALAQRTGLNACLIRNRWGIVVAGNTTRYRKRITMLQSFEMRTRCLGWDARFFYMEQGMWRGDECCNHILIRGAVTSKAGIVPPQKVVEDMGHRAESPALPDWVQGWIAADHARPWPPEMPPTR</sequence>
<dbReference type="AlphaFoldDB" id="A0A1G7E380"/>
<dbReference type="RefSeq" id="WP_074552804.1">
    <property type="nucleotide sequence ID" value="NZ_CP119563.1"/>
</dbReference>
<dbReference type="PANTHER" id="PTHR12475:SF4">
    <property type="entry name" value="PROTEIN THEM6"/>
    <property type="match status" value="1"/>
</dbReference>
<dbReference type="Gene3D" id="3.10.129.10">
    <property type="entry name" value="Hotdog Thioesterase"/>
    <property type="match status" value="1"/>
</dbReference>
<gene>
    <name evidence="1" type="ORF">SAMN04244550_00640</name>
</gene>
<dbReference type="Proteomes" id="UP000183812">
    <property type="component" value="Unassembled WGS sequence"/>
</dbReference>